<evidence type="ECO:0000313" key="2">
    <source>
        <dbReference type="EMBL" id="KAB1440652.1"/>
    </source>
</evidence>
<proteinExistence type="predicted"/>
<reference evidence="2 3" key="1">
    <citation type="submission" date="2019-09" db="EMBL/GenBank/DDBJ databases">
        <authorList>
            <person name="Valk L.C."/>
        </authorList>
    </citation>
    <scope>NUCLEOTIDE SEQUENCE [LARGE SCALE GENOMIC DNA]</scope>
    <source>
        <strain evidence="2">GalUA</strain>
    </source>
</reference>
<organism evidence="2 3">
    <name type="scientific">Candidatus Galacturonatibacter soehngenii</name>
    <dbReference type="NCBI Taxonomy" id="2307010"/>
    <lineage>
        <taxon>Bacteria</taxon>
        <taxon>Bacillati</taxon>
        <taxon>Bacillota</taxon>
        <taxon>Clostridia</taxon>
        <taxon>Lachnospirales</taxon>
        <taxon>Lachnospiraceae</taxon>
        <taxon>Candidatus Galacturonatibacter</taxon>
    </lineage>
</organism>
<protein>
    <recommendedName>
        <fullName evidence="1">DUF5716 domain-containing protein</fullName>
    </recommendedName>
</protein>
<reference evidence="2 3" key="2">
    <citation type="submission" date="2020-02" db="EMBL/GenBank/DDBJ databases">
        <title>Candidatus Galacturonibacter soehngenii shows hetero-acetogenic catabolism of galacturonic acid but lacks a canonical carbon monoxide dehydrogenase/acetyl-CoA synthase complex.</title>
        <authorList>
            <person name="Diender M."/>
            <person name="Stouten G.R."/>
            <person name="Petersen J.F."/>
            <person name="Nielsen P.H."/>
            <person name="Dueholm M.S."/>
            <person name="Pronk J.T."/>
            <person name="Van Loosdrecht M.C.M."/>
        </authorList>
    </citation>
    <scope>NUCLEOTIDE SEQUENCE [LARGE SCALE GENOMIC DNA]</scope>
    <source>
        <strain evidence="2">GalUA</strain>
    </source>
</reference>
<comment type="caution">
    <text evidence="2">The sequence shown here is derived from an EMBL/GenBank/DDBJ whole genome shotgun (WGS) entry which is preliminary data.</text>
</comment>
<dbReference type="Proteomes" id="UP000461768">
    <property type="component" value="Unassembled WGS sequence"/>
</dbReference>
<evidence type="ECO:0000313" key="3">
    <source>
        <dbReference type="Proteomes" id="UP000461768"/>
    </source>
</evidence>
<gene>
    <name evidence="2" type="ORF">F7O84_02155</name>
</gene>
<dbReference type="RefSeq" id="WP_151141359.1">
    <property type="nucleotide sequence ID" value="NZ_WAGX01000003.1"/>
</dbReference>
<feature type="domain" description="DUF5716" evidence="1">
    <location>
        <begin position="129"/>
        <end position="428"/>
    </location>
</feature>
<accession>A0A7V7UDJ9</accession>
<name>A0A7V7UDJ9_9FIRM</name>
<dbReference type="OrthoDB" id="1918132at2"/>
<keyword evidence="3" id="KW-1185">Reference proteome</keyword>
<dbReference type="InterPro" id="IPR043770">
    <property type="entry name" value="DUF5716_C"/>
</dbReference>
<dbReference type="EMBL" id="WAGX01000003">
    <property type="protein sequence ID" value="KAB1440652.1"/>
    <property type="molecule type" value="Genomic_DNA"/>
</dbReference>
<dbReference type="AlphaFoldDB" id="A0A7V7UDJ9"/>
<sequence length="430" mass="49977">MDSNDELRNELLIGYDLCNDYSQISYFNFAQKEPKTISTAAGEEKFQIPTVLLKKAGIDKWYFGEEALKKADLDKQDMLIQNLLEKCSNQELVLIDEKEYEPAQLLTIFIKKSFGFLFFEGITSKVPDAIVFTVEHINTNIAKALKQSAKALGIPESNVYIQDHQESFVEYTIHQKNELWNHQVILLDYDKNYLKGYKLNINTKTTPLTCSVTAENFYHIKPIASMLLEEEDKEKELDLLVKKELKNYFGMEPISCIFLCGEGFDGDWPKETLRFLCMGRRVFQGKNLYTKGACYYAAKKLQKYEVEEYLFLGANKLKYNIGIEAFDKGEKMYYSLLDANENWYDATKQCEFILDDECMVELKLTPVDHKDTRTVIINLHDLPQRPNRTVRILLEIKFESINKALVVIKDLGFGEIFETSKKVWNHEIFL</sequence>
<dbReference type="Pfam" id="PF18980">
    <property type="entry name" value="DUF5716_C"/>
    <property type="match status" value="1"/>
</dbReference>
<evidence type="ECO:0000259" key="1">
    <source>
        <dbReference type="Pfam" id="PF18980"/>
    </source>
</evidence>